<evidence type="ECO:0008006" key="3">
    <source>
        <dbReference type="Google" id="ProtNLM"/>
    </source>
</evidence>
<dbReference type="RefSeq" id="WP_344574877.1">
    <property type="nucleotide sequence ID" value="NZ_BAAATY010000061.1"/>
</dbReference>
<organism evidence="1 2">
    <name type="scientific">Actinoplanes palleronii</name>
    <dbReference type="NCBI Taxonomy" id="113570"/>
    <lineage>
        <taxon>Bacteria</taxon>
        <taxon>Bacillati</taxon>
        <taxon>Actinomycetota</taxon>
        <taxon>Actinomycetes</taxon>
        <taxon>Micromonosporales</taxon>
        <taxon>Micromonosporaceae</taxon>
        <taxon>Actinoplanes</taxon>
    </lineage>
</organism>
<dbReference type="SUPFAM" id="SSF56399">
    <property type="entry name" value="ADP-ribosylation"/>
    <property type="match status" value="1"/>
</dbReference>
<name>A0ABQ4BFY7_9ACTN</name>
<gene>
    <name evidence="1" type="ORF">Apa02nite_056870</name>
</gene>
<dbReference type="Gene3D" id="3.90.176.10">
    <property type="entry name" value="Toxin ADP-ribosyltransferase, Chain A, domain 1"/>
    <property type="match status" value="1"/>
</dbReference>
<evidence type="ECO:0000313" key="2">
    <source>
        <dbReference type="Proteomes" id="UP000624709"/>
    </source>
</evidence>
<accession>A0ABQ4BFY7</accession>
<keyword evidence="2" id="KW-1185">Reference proteome</keyword>
<comment type="caution">
    <text evidence="1">The sequence shown here is derived from an EMBL/GenBank/DDBJ whole genome shotgun (WGS) entry which is preliminary data.</text>
</comment>
<reference evidence="1 2" key="1">
    <citation type="submission" date="2021-01" db="EMBL/GenBank/DDBJ databases">
        <title>Whole genome shotgun sequence of Actinoplanes palleronii NBRC 14916.</title>
        <authorList>
            <person name="Komaki H."/>
            <person name="Tamura T."/>
        </authorList>
    </citation>
    <scope>NUCLEOTIDE SEQUENCE [LARGE SCALE GENOMIC DNA]</scope>
    <source>
        <strain evidence="1 2">NBRC 14916</strain>
    </source>
</reference>
<protein>
    <recommendedName>
        <fullName evidence="3">NAD(+)--protein-arginine ADP-ribosyltransferase</fullName>
    </recommendedName>
</protein>
<dbReference type="EMBL" id="BOMS01000089">
    <property type="protein sequence ID" value="GIE69579.1"/>
    <property type="molecule type" value="Genomic_DNA"/>
</dbReference>
<sequence length="312" mass="34088">MPITVTLKQLDALSATKPANNPAPEDVFDDYVVLREVLARYLTAQDLRDRHEFLIDLTELGTDWINRHAAFHDTSAEGKVWSGLVKRLVDEANTETSALGRQLAEEIYEPGGGSLPDTAPAIAKYKLSQAEHKAIRTYIGSAYVYINPATAYDRAWLRSQHSPLDFLQRSETQMLELGGLHGALAISGLRKLPLYDKDVYRGMAFTPAEWAEKSKEYVVGQPFTLKTITSTSTAPGVAVDFITRIAPGKNAARTVGVLLNLHDAGGHDTLALNANEMEVMLLPGTQLWTESVSAPAANQPWYEIVASGNAPA</sequence>
<proteinExistence type="predicted"/>
<evidence type="ECO:0000313" key="1">
    <source>
        <dbReference type="EMBL" id="GIE69579.1"/>
    </source>
</evidence>
<dbReference type="Proteomes" id="UP000624709">
    <property type="component" value="Unassembled WGS sequence"/>
</dbReference>